<accession>A0ABU6TQG3</accession>
<dbReference type="EMBL" id="JASCZI010091460">
    <property type="protein sequence ID" value="MED6150395.1"/>
    <property type="molecule type" value="Genomic_DNA"/>
</dbReference>
<dbReference type="Proteomes" id="UP001341840">
    <property type="component" value="Unassembled WGS sequence"/>
</dbReference>
<evidence type="ECO:0000256" key="1">
    <source>
        <dbReference type="SAM" id="MobiDB-lite"/>
    </source>
</evidence>
<gene>
    <name evidence="3" type="ORF">PIB30_071873</name>
</gene>
<evidence type="ECO:0000313" key="3">
    <source>
        <dbReference type="EMBL" id="MED6150395.1"/>
    </source>
</evidence>
<feature type="domain" description="Putative plant transposon protein" evidence="2">
    <location>
        <begin position="72"/>
        <end position="235"/>
    </location>
</feature>
<feature type="region of interest" description="Disordered" evidence="1">
    <location>
        <begin position="265"/>
        <end position="332"/>
    </location>
</feature>
<keyword evidence="4" id="KW-1185">Reference proteome</keyword>
<name>A0ABU6TQG3_9FABA</name>
<proteinExistence type="predicted"/>
<sequence>MVCKGKTLVKAATSAAVDFTAGNPSLPLNDTYFDIACQNNAGKLVRRGIICERPLKFPEAIPDLVHHKIEKQAWNFLYNDTIPVNTTLVREFCSNFNQLKQTEVYMRGKMIPSTLAVIHDILEIPRLKLRGKDDLQKALNQHERKEFDMAHVLTIIGRDEGNWSDEPDVKGIPPRIKQKKLNVEARLWHQIIITYLDPAQHDTTLSHSTAIMIWALMEEKKINLPRVLKDAMHKLFHQVLQEQRRIDRRCQNIQRFLQHTYPDFDLSQLDPITPEHEPPSAERSEDFMDAEGGEDDDQDLEGGVDEAEYAPYHRATKPKEHPADSTDTTSED</sequence>
<dbReference type="InterPro" id="IPR046796">
    <property type="entry name" value="Transposase_32_dom"/>
</dbReference>
<evidence type="ECO:0000259" key="2">
    <source>
        <dbReference type="Pfam" id="PF20167"/>
    </source>
</evidence>
<feature type="compositionally biased region" description="Acidic residues" evidence="1">
    <location>
        <begin position="287"/>
        <end position="308"/>
    </location>
</feature>
<feature type="compositionally biased region" description="Basic and acidic residues" evidence="1">
    <location>
        <begin position="273"/>
        <end position="286"/>
    </location>
</feature>
<evidence type="ECO:0000313" key="4">
    <source>
        <dbReference type="Proteomes" id="UP001341840"/>
    </source>
</evidence>
<comment type="caution">
    <text evidence="3">The sequence shown here is derived from an EMBL/GenBank/DDBJ whole genome shotgun (WGS) entry which is preliminary data.</text>
</comment>
<organism evidence="3 4">
    <name type="scientific">Stylosanthes scabra</name>
    <dbReference type="NCBI Taxonomy" id="79078"/>
    <lineage>
        <taxon>Eukaryota</taxon>
        <taxon>Viridiplantae</taxon>
        <taxon>Streptophyta</taxon>
        <taxon>Embryophyta</taxon>
        <taxon>Tracheophyta</taxon>
        <taxon>Spermatophyta</taxon>
        <taxon>Magnoliopsida</taxon>
        <taxon>eudicotyledons</taxon>
        <taxon>Gunneridae</taxon>
        <taxon>Pentapetalae</taxon>
        <taxon>rosids</taxon>
        <taxon>fabids</taxon>
        <taxon>Fabales</taxon>
        <taxon>Fabaceae</taxon>
        <taxon>Papilionoideae</taxon>
        <taxon>50 kb inversion clade</taxon>
        <taxon>dalbergioids sensu lato</taxon>
        <taxon>Dalbergieae</taxon>
        <taxon>Pterocarpus clade</taxon>
        <taxon>Stylosanthes</taxon>
    </lineage>
</organism>
<reference evidence="3 4" key="1">
    <citation type="journal article" date="2023" name="Plants (Basel)">
        <title>Bridging the Gap: Combining Genomics and Transcriptomics Approaches to Understand Stylosanthes scabra, an Orphan Legume from the Brazilian Caatinga.</title>
        <authorList>
            <person name="Ferreira-Neto J.R.C."/>
            <person name="da Silva M.D."/>
            <person name="Binneck E."/>
            <person name="de Melo N.F."/>
            <person name="da Silva R.H."/>
            <person name="de Melo A.L.T.M."/>
            <person name="Pandolfi V."/>
            <person name="Bustamante F.O."/>
            <person name="Brasileiro-Vidal A.C."/>
            <person name="Benko-Iseppon A.M."/>
        </authorList>
    </citation>
    <scope>NUCLEOTIDE SEQUENCE [LARGE SCALE GENOMIC DNA]</scope>
    <source>
        <tissue evidence="3">Leaves</tissue>
    </source>
</reference>
<dbReference type="Pfam" id="PF20167">
    <property type="entry name" value="Transposase_32"/>
    <property type="match status" value="1"/>
</dbReference>
<protein>
    <recommendedName>
        <fullName evidence="2">Putative plant transposon protein domain-containing protein</fullName>
    </recommendedName>
</protein>